<evidence type="ECO:0000256" key="1">
    <source>
        <dbReference type="SAM" id="Phobius"/>
    </source>
</evidence>
<evidence type="ECO:0000313" key="3">
    <source>
        <dbReference type="EMBL" id="TPG09979.1"/>
    </source>
</evidence>
<keyword evidence="1" id="KW-1133">Transmembrane helix</keyword>
<feature type="domain" description="Cytochrome c oxidase subunit IV bacterial aa3 type" evidence="2">
    <location>
        <begin position="2"/>
        <end position="32"/>
    </location>
</feature>
<dbReference type="Pfam" id="PF07835">
    <property type="entry name" value="COX4_pro_2"/>
    <property type="match status" value="1"/>
</dbReference>
<protein>
    <submittedName>
        <fullName evidence="3">Aa3-type cytochrome c oxidase subunit IV</fullName>
    </submittedName>
</protein>
<dbReference type="Proteomes" id="UP000318413">
    <property type="component" value="Unassembled WGS sequence"/>
</dbReference>
<keyword evidence="4" id="KW-1185">Reference proteome</keyword>
<keyword evidence="1" id="KW-0472">Membrane</keyword>
<organism evidence="3 4">
    <name type="scientific">Sphingomonas oligophenolica</name>
    <dbReference type="NCBI Taxonomy" id="301154"/>
    <lineage>
        <taxon>Bacteria</taxon>
        <taxon>Pseudomonadati</taxon>
        <taxon>Pseudomonadota</taxon>
        <taxon>Alphaproteobacteria</taxon>
        <taxon>Sphingomonadales</taxon>
        <taxon>Sphingomonadaceae</taxon>
        <taxon>Sphingomonas</taxon>
    </lineage>
</organism>
<feature type="transmembrane region" description="Helical" evidence="1">
    <location>
        <begin position="12"/>
        <end position="33"/>
    </location>
</feature>
<gene>
    <name evidence="3" type="ORF">EAH84_13300</name>
</gene>
<dbReference type="OrthoDB" id="7576854at2"/>
<dbReference type="Gene3D" id="1.20.5.160">
    <property type="entry name" value="Bacterial aa3 type cytochrome c oxidase subunit IV"/>
    <property type="match status" value="1"/>
</dbReference>
<sequence>MKAHASTYDRVMAMLKWGTVGCAFIAAIVIWLIA</sequence>
<reference evidence="3 4" key="1">
    <citation type="journal article" date="2019" name="Environ. Microbiol.">
        <title>Species interactions and distinct microbial communities in high Arctic permafrost affected cryosols are associated with the CH4 and CO2 gas fluxes.</title>
        <authorList>
            <person name="Altshuler I."/>
            <person name="Hamel J."/>
            <person name="Turney S."/>
            <person name="Magnuson E."/>
            <person name="Levesque R."/>
            <person name="Greer C."/>
            <person name="Whyte L.G."/>
        </authorList>
    </citation>
    <scope>NUCLEOTIDE SEQUENCE [LARGE SCALE GENOMIC DNA]</scope>
    <source>
        <strain evidence="3 4">S5.1</strain>
    </source>
</reference>
<dbReference type="EMBL" id="RCZK01000013">
    <property type="protein sequence ID" value="TPG09979.1"/>
    <property type="molecule type" value="Genomic_DNA"/>
</dbReference>
<keyword evidence="1" id="KW-0812">Transmembrane</keyword>
<dbReference type="InterPro" id="IPR012422">
    <property type="entry name" value="Cyt_c_oxidase_su4_bac-aa3"/>
</dbReference>
<name>A0A502CD77_9SPHN</name>
<comment type="caution">
    <text evidence="3">The sequence shown here is derived from an EMBL/GenBank/DDBJ whole genome shotgun (WGS) entry which is preliminary data.</text>
</comment>
<dbReference type="AlphaFoldDB" id="A0A502CD77"/>
<dbReference type="InterPro" id="IPR036596">
    <property type="entry name" value="Cyt-C_aa3_sf"/>
</dbReference>
<evidence type="ECO:0000259" key="2">
    <source>
        <dbReference type="Pfam" id="PF07835"/>
    </source>
</evidence>
<accession>A0A502CD77</accession>
<evidence type="ECO:0000313" key="4">
    <source>
        <dbReference type="Proteomes" id="UP000318413"/>
    </source>
</evidence>
<proteinExistence type="predicted"/>